<name>A0A4Q7ECZ8_9GAMM</name>
<evidence type="ECO:0000313" key="1">
    <source>
        <dbReference type="EMBL" id="RZM80718.1"/>
    </source>
</evidence>
<comment type="caution">
    <text evidence="1">The sequence shown here is derived from an EMBL/GenBank/DDBJ whole genome shotgun (WGS) entry which is preliminary data.</text>
</comment>
<sequence length="71" mass="8357">MDFHPIQKLDVTYTNEIILYTVYFYILQNCYFGEGGQVWLKGVNGLFLVVMLREQATGSLYIQSIQHFKLF</sequence>
<dbReference type="AlphaFoldDB" id="A0A4Q7ECZ8"/>
<evidence type="ECO:0000313" key="2">
    <source>
        <dbReference type="Proteomes" id="UP000292345"/>
    </source>
</evidence>
<proteinExistence type="predicted"/>
<protein>
    <submittedName>
        <fullName evidence="1">Uncharacterized protein</fullName>
    </submittedName>
</protein>
<dbReference type="Proteomes" id="UP000292345">
    <property type="component" value="Unassembled WGS sequence"/>
</dbReference>
<gene>
    <name evidence="1" type="ORF">C3B51_11670</name>
</gene>
<organism evidence="1 2">
    <name type="scientific">Pseudoalteromonas rubra</name>
    <dbReference type="NCBI Taxonomy" id="43658"/>
    <lineage>
        <taxon>Bacteria</taxon>
        <taxon>Pseudomonadati</taxon>
        <taxon>Pseudomonadota</taxon>
        <taxon>Gammaproteobacteria</taxon>
        <taxon>Alteromonadales</taxon>
        <taxon>Pseudoalteromonadaceae</taxon>
        <taxon>Pseudoalteromonas</taxon>
    </lineage>
</organism>
<dbReference type="EMBL" id="PPUZ01000031">
    <property type="protein sequence ID" value="RZM80718.1"/>
    <property type="molecule type" value="Genomic_DNA"/>
</dbReference>
<reference evidence="1 2" key="1">
    <citation type="submission" date="2018-01" db="EMBL/GenBank/DDBJ databases">
        <title>Co-occurrence of chitin degradation, pigmentation and bioactivity in marine Pseudoalteromonas.</title>
        <authorList>
            <person name="Paulsen S."/>
            <person name="Gram L."/>
            <person name="Machado H."/>
        </authorList>
    </citation>
    <scope>NUCLEOTIDE SEQUENCE [LARGE SCALE GENOMIC DNA]</scope>
    <source>
        <strain evidence="1 2">S1946</strain>
    </source>
</reference>
<accession>A0A4Q7ECZ8</accession>